<dbReference type="Proteomes" id="UP001319882">
    <property type="component" value="Unassembled WGS sequence"/>
</dbReference>
<proteinExistence type="predicted"/>
<sequence length="59" mass="6877">MRKWILLALFNWLRKPANRQKAKNAWDKYRGNAQRRPGQASSTPGPGTGRRPDDSRDHF</sequence>
<gene>
    <name evidence="2" type="ORF">GEV37_12365</name>
</gene>
<reference evidence="2 3" key="1">
    <citation type="journal article" date="2021" name="Sci. Rep.">
        <title>Genome analysis of a halophilic bacterium Halomonas malpeensis YU-PRIM-29(T) reveals its exopolysaccharide and pigment producing capabilities.</title>
        <authorList>
            <person name="Athmika"/>
            <person name="Ghate S.D."/>
            <person name="Arun A.B."/>
            <person name="Rao S.S."/>
            <person name="Kumar S.T.A."/>
            <person name="Kandiyil M.K."/>
            <person name="Saptami K."/>
            <person name="Rekha P.D."/>
        </authorList>
    </citation>
    <scope>NUCLEOTIDE SEQUENCE [LARGE SCALE GENOMIC DNA]</scope>
    <source>
        <strain evidence="3">prim 29</strain>
    </source>
</reference>
<accession>A0ABS8DUE7</accession>
<dbReference type="RefSeq" id="WP_227390573.1">
    <property type="nucleotide sequence ID" value="NZ_JBHSCJ010000002.1"/>
</dbReference>
<organism evidence="2 3">
    <name type="scientific">Vreelandella malpeensis</name>
    <dbReference type="NCBI Taxonomy" id="1172368"/>
    <lineage>
        <taxon>Bacteria</taxon>
        <taxon>Pseudomonadati</taxon>
        <taxon>Pseudomonadota</taxon>
        <taxon>Gammaproteobacteria</taxon>
        <taxon>Oceanospirillales</taxon>
        <taxon>Halomonadaceae</taxon>
        <taxon>Vreelandella</taxon>
    </lineage>
</organism>
<protein>
    <submittedName>
        <fullName evidence="2">Uncharacterized protein</fullName>
    </submittedName>
</protein>
<dbReference type="EMBL" id="WHVL01000005">
    <property type="protein sequence ID" value="MCB8889906.1"/>
    <property type="molecule type" value="Genomic_DNA"/>
</dbReference>
<feature type="compositionally biased region" description="Basic and acidic residues" evidence="1">
    <location>
        <begin position="50"/>
        <end position="59"/>
    </location>
</feature>
<evidence type="ECO:0000313" key="3">
    <source>
        <dbReference type="Proteomes" id="UP001319882"/>
    </source>
</evidence>
<comment type="caution">
    <text evidence="2">The sequence shown here is derived from an EMBL/GenBank/DDBJ whole genome shotgun (WGS) entry which is preliminary data.</text>
</comment>
<name>A0ABS8DUE7_9GAMM</name>
<keyword evidence="3" id="KW-1185">Reference proteome</keyword>
<evidence type="ECO:0000256" key="1">
    <source>
        <dbReference type="SAM" id="MobiDB-lite"/>
    </source>
</evidence>
<evidence type="ECO:0000313" key="2">
    <source>
        <dbReference type="EMBL" id="MCB8889906.1"/>
    </source>
</evidence>
<feature type="region of interest" description="Disordered" evidence="1">
    <location>
        <begin position="18"/>
        <end position="59"/>
    </location>
</feature>